<proteinExistence type="predicted"/>
<feature type="chain" id="PRO_5012704337" evidence="2">
    <location>
        <begin position="24"/>
        <end position="1103"/>
    </location>
</feature>
<organism evidence="4 5">
    <name type="scientific">Fuerstiella marisgermanici</name>
    <dbReference type="NCBI Taxonomy" id="1891926"/>
    <lineage>
        <taxon>Bacteria</taxon>
        <taxon>Pseudomonadati</taxon>
        <taxon>Planctomycetota</taxon>
        <taxon>Planctomycetia</taxon>
        <taxon>Planctomycetales</taxon>
        <taxon>Planctomycetaceae</taxon>
        <taxon>Fuerstiella</taxon>
    </lineage>
</organism>
<dbReference type="KEGG" id="fmr:Fuma_04422"/>
<keyword evidence="5" id="KW-1185">Reference proteome</keyword>
<evidence type="ECO:0000256" key="2">
    <source>
        <dbReference type="SAM" id="SignalP"/>
    </source>
</evidence>
<dbReference type="InterPro" id="IPR011444">
    <property type="entry name" value="DUF1549"/>
</dbReference>
<dbReference type="InterPro" id="IPR036909">
    <property type="entry name" value="Cyt_c-like_dom_sf"/>
</dbReference>
<dbReference type="EMBL" id="CP017641">
    <property type="protein sequence ID" value="APZ94783.1"/>
    <property type="molecule type" value="Genomic_DNA"/>
</dbReference>
<sequence length="1103" mass="121914" precursor="true">MRLPPRYLAPLTFLALFAITATAAADINYTRDIKPILKAKCYACHGALKQEAGLRLDTVKLMRAGGDSGPAIDLEDASGSHLLDRISSHDEDLRMPPEGEPLSPEQITLVKRWLAEGASAPLDEKPQANPATHWAFQPVQQVSPPGDGHPIDAFIDRKLNAAGLQRAPLADSTALVRRMFLDLHGLLPTPQQLQKWKQHFADGGTTDLLVDELLESPRYGERWAQHWLDVVRYADTHGFEVNTPRPNAWPYRDYVIDAFNLDKPYDQFVFEQLAGDTADADAATGFMVAAAALLPGQIGKDEESKRLARQDELDEIIIGTTATFLGLTVGCARCHDHKFDPIPQKDYYAFQAFFAGVDYGDRQISGSEVEERRLQASKLQPRIDEIRSKLQAFRPLASTGRAIIIDDENADRVTSLKPKNGHGKNPAGSGRGYRDDIGDGSRYGNLSKGRYTWWDNKPGEDVFTWDPAAEGRFRLWISWGVHGSGVHTRDARYVLDLDGDLATIDDQKEIARADQYYFAGVSKGKTVQKPLWSGLLDVGVHDFNKSTRLILRGGDTGTGITADVIVLQETEQQSDLPQFRSPVDAATNIERFAPTHAKFVRFTSFETIDQNRHEPCIDELEVLTAGPDATNIALASHGAIATSSGDYSNSGRHQLKHVNDGKYGNGRSWISNEKGQGWVQLEFPEATMIDRVAWGRDREGKFKDRLPVRYQIESSLDGKSWTLLASSDDRLPLGTPHDDVVALVRNATTLGGSDVAALATELKKLEQRQTELQKPQLVFAGRFREPDTTFVLNRGNPEQKLDEISPYVPTSIGATRLPPDSGDRERRTVLAKWLTEKNNPLTARVMVNRIWLYHFGTGLVETPSDFGLNGAAPSHPELLDWLANEFVSNGWSVKHMHRLIMSSGTYQQSAVPAAGTSGRTVDGNNRLLWHYPSRRMEAEAIRDCMLQISGQLNLKAGGPGFNFFKSRGGLSGFPPVEEFTPEQKRRMIYAHKIRMERVPIFGAFDCPDAGLPTPVRSRSTTAIQALNLFNSSFVIGQADAFARRLKAEAGDDVNAQVALAFRLAIGRAPADIEAQAAASSVAKHGLSPLCRALFNSSEFLFIP</sequence>
<evidence type="ECO:0000313" key="4">
    <source>
        <dbReference type="EMBL" id="APZ94783.1"/>
    </source>
</evidence>
<dbReference type="InterPro" id="IPR000421">
    <property type="entry name" value="FA58C"/>
</dbReference>
<dbReference type="InterPro" id="IPR022655">
    <property type="entry name" value="DUF1553"/>
</dbReference>
<dbReference type="GO" id="GO:0009055">
    <property type="term" value="F:electron transfer activity"/>
    <property type="evidence" value="ECO:0007669"/>
    <property type="project" value="InterPro"/>
</dbReference>
<dbReference type="AlphaFoldDB" id="A0A1P8WL57"/>
<feature type="domain" description="F5/8 type C" evidence="3">
    <location>
        <begin position="627"/>
        <end position="722"/>
    </location>
</feature>
<dbReference type="Pfam" id="PF07635">
    <property type="entry name" value="PSCyt1"/>
    <property type="match status" value="1"/>
</dbReference>
<dbReference type="STRING" id="1891926.Fuma_04422"/>
<name>A0A1P8WL57_9PLAN</name>
<dbReference type="Gene3D" id="2.60.120.260">
    <property type="entry name" value="Galactose-binding domain-like"/>
    <property type="match status" value="1"/>
</dbReference>
<dbReference type="Pfam" id="PF07583">
    <property type="entry name" value="PSCyt2"/>
    <property type="match status" value="1"/>
</dbReference>
<feature type="signal peptide" evidence="2">
    <location>
        <begin position="1"/>
        <end position="23"/>
    </location>
</feature>
<gene>
    <name evidence="4" type="ORF">Fuma_04422</name>
</gene>
<accession>A0A1P8WL57</accession>
<dbReference type="PANTHER" id="PTHR35889">
    <property type="entry name" value="CYCLOINULO-OLIGOSACCHARIDE FRUCTANOTRANSFERASE-RELATED"/>
    <property type="match status" value="1"/>
</dbReference>
<dbReference type="PANTHER" id="PTHR35889:SF3">
    <property type="entry name" value="F-BOX DOMAIN-CONTAINING PROTEIN"/>
    <property type="match status" value="1"/>
</dbReference>
<dbReference type="Proteomes" id="UP000187735">
    <property type="component" value="Chromosome"/>
</dbReference>
<evidence type="ECO:0000259" key="3">
    <source>
        <dbReference type="PROSITE" id="PS50022"/>
    </source>
</evidence>
<dbReference type="RefSeq" id="WP_083732234.1">
    <property type="nucleotide sequence ID" value="NZ_CP017641.1"/>
</dbReference>
<dbReference type="InterPro" id="IPR011429">
    <property type="entry name" value="Cyt_c_Planctomycete-type"/>
</dbReference>
<dbReference type="InterPro" id="IPR008979">
    <property type="entry name" value="Galactose-bd-like_sf"/>
</dbReference>
<protein>
    <submittedName>
        <fullName evidence="4">Planctomycete cytochrome C</fullName>
    </submittedName>
</protein>
<dbReference type="OrthoDB" id="127107at2"/>
<feature type="region of interest" description="Disordered" evidence="1">
    <location>
        <begin position="414"/>
        <end position="438"/>
    </location>
</feature>
<dbReference type="SUPFAM" id="SSF49785">
    <property type="entry name" value="Galactose-binding domain-like"/>
    <property type="match status" value="1"/>
</dbReference>
<reference evidence="4 5" key="1">
    <citation type="journal article" date="2016" name="Front. Microbiol.">
        <title>Fuerstia marisgermanicae gen. nov., sp. nov., an Unusual Member of the Phylum Planctomycetes from the German Wadden Sea.</title>
        <authorList>
            <person name="Kohn T."/>
            <person name="Heuer A."/>
            <person name="Jogler M."/>
            <person name="Vollmers J."/>
            <person name="Boedeker C."/>
            <person name="Bunk B."/>
            <person name="Rast P."/>
            <person name="Borchert D."/>
            <person name="Glockner I."/>
            <person name="Freese H.M."/>
            <person name="Klenk H.P."/>
            <person name="Overmann J."/>
            <person name="Kaster A.K."/>
            <person name="Rohde M."/>
            <person name="Wiegand S."/>
            <person name="Jogler C."/>
        </authorList>
    </citation>
    <scope>NUCLEOTIDE SEQUENCE [LARGE SCALE GENOMIC DNA]</scope>
    <source>
        <strain evidence="4 5">NH11</strain>
    </source>
</reference>
<keyword evidence="2" id="KW-0732">Signal</keyword>
<dbReference type="SUPFAM" id="SSF46626">
    <property type="entry name" value="Cytochrome c"/>
    <property type="match status" value="1"/>
</dbReference>
<evidence type="ECO:0000256" key="1">
    <source>
        <dbReference type="SAM" id="MobiDB-lite"/>
    </source>
</evidence>
<dbReference type="PROSITE" id="PS50022">
    <property type="entry name" value="FA58C_3"/>
    <property type="match status" value="1"/>
</dbReference>
<dbReference type="GO" id="GO:0020037">
    <property type="term" value="F:heme binding"/>
    <property type="evidence" value="ECO:0007669"/>
    <property type="project" value="InterPro"/>
</dbReference>
<dbReference type="Pfam" id="PF07587">
    <property type="entry name" value="PSD1"/>
    <property type="match status" value="1"/>
</dbReference>
<evidence type="ECO:0000313" key="5">
    <source>
        <dbReference type="Proteomes" id="UP000187735"/>
    </source>
</evidence>